<feature type="compositionally biased region" description="Polar residues" evidence="1">
    <location>
        <begin position="32"/>
        <end position="41"/>
    </location>
</feature>
<dbReference type="RefSeq" id="WP_182839347.1">
    <property type="nucleotide sequence ID" value="NZ_BAAABQ010000004.1"/>
</dbReference>
<sequence length="53" mass="5617">MNSFVVNYPNGRSQPFALEWQAAAAAAISGGTYEQSSNQMARPSELAVGQANQ</sequence>
<accession>A0ABR6BR89</accession>
<organism evidence="2 3">
    <name type="scientific">Kutzneria viridogrisea</name>
    <dbReference type="NCBI Taxonomy" id="47990"/>
    <lineage>
        <taxon>Bacteria</taxon>
        <taxon>Bacillati</taxon>
        <taxon>Actinomycetota</taxon>
        <taxon>Actinomycetes</taxon>
        <taxon>Pseudonocardiales</taxon>
        <taxon>Pseudonocardiaceae</taxon>
        <taxon>Kutzneria</taxon>
    </lineage>
</organism>
<protein>
    <submittedName>
        <fullName evidence="2">Uncharacterized protein</fullName>
    </submittedName>
</protein>
<feature type="region of interest" description="Disordered" evidence="1">
    <location>
        <begin position="32"/>
        <end position="53"/>
    </location>
</feature>
<name>A0ABR6BR89_9PSEU</name>
<evidence type="ECO:0000313" key="3">
    <source>
        <dbReference type="Proteomes" id="UP000517916"/>
    </source>
</evidence>
<comment type="caution">
    <text evidence="2">The sequence shown here is derived from an EMBL/GenBank/DDBJ whole genome shotgun (WGS) entry which is preliminary data.</text>
</comment>
<dbReference type="Proteomes" id="UP000517916">
    <property type="component" value="Unassembled WGS sequence"/>
</dbReference>
<dbReference type="EMBL" id="JACJID010000005">
    <property type="protein sequence ID" value="MBA8929427.1"/>
    <property type="molecule type" value="Genomic_DNA"/>
</dbReference>
<reference evidence="2 3" key="1">
    <citation type="submission" date="2020-08" db="EMBL/GenBank/DDBJ databases">
        <title>Genomic Encyclopedia of Archaeal and Bacterial Type Strains, Phase II (KMG-II): from individual species to whole genera.</title>
        <authorList>
            <person name="Goeker M."/>
        </authorList>
    </citation>
    <scope>NUCLEOTIDE SEQUENCE [LARGE SCALE GENOMIC DNA]</scope>
    <source>
        <strain evidence="2 3">DSM 43850</strain>
    </source>
</reference>
<proteinExistence type="predicted"/>
<gene>
    <name evidence="2" type="ORF">BC739_006645</name>
</gene>
<evidence type="ECO:0000256" key="1">
    <source>
        <dbReference type="SAM" id="MobiDB-lite"/>
    </source>
</evidence>
<evidence type="ECO:0000313" key="2">
    <source>
        <dbReference type="EMBL" id="MBA8929427.1"/>
    </source>
</evidence>
<keyword evidence="3" id="KW-1185">Reference proteome</keyword>